<accession>A0ABV5KNU8</accession>
<evidence type="ECO:0000256" key="1">
    <source>
        <dbReference type="SAM" id="Phobius"/>
    </source>
</evidence>
<sequence>MVTARFWMVFGAILCAINGYEFLSAWSGESDILYSKLFLFLGGVLLIVIHWLEIKQLKKMRTDLER</sequence>
<evidence type="ECO:0000313" key="2">
    <source>
        <dbReference type="EMBL" id="MFB9325908.1"/>
    </source>
</evidence>
<organism evidence="2 3">
    <name type="scientific">Paenibacillus aurantiacus</name>
    <dbReference type="NCBI Taxonomy" id="1936118"/>
    <lineage>
        <taxon>Bacteria</taxon>
        <taxon>Bacillati</taxon>
        <taxon>Bacillota</taxon>
        <taxon>Bacilli</taxon>
        <taxon>Bacillales</taxon>
        <taxon>Paenibacillaceae</taxon>
        <taxon>Paenibacillus</taxon>
    </lineage>
</organism>
<keyword evidence="1" id="KW-1133">Transmembrane helix</keyword>
<keyword evidence="1" id="KW-0812">Transmembrane</keyword>
<feature type="transmembrane region" description="Helical" evidence="1">
    <location>
        <begin position="32"/>
        <end position="52"/>
    </location>
</feature>
<name>A0ABV5KNU8_9BACL</name>
<feature type="transmembrane region" description="Helical" evidence="1">
    <location>
        <begin position="7"/>
        <end position="26"/>
    </location>
</feature>
<evidence type="ECO:0000313" key="3">
    <source>
        <dbReference type="Proteomes" id="UP001589747"/>
    </source>
</evidence>
<protein>
    <recommendedName>
        <fullName evidence="4">DUF3995 domain-containing protein</fullName>
    </recommendedName>
</protein>
<dbReference type="EMBL" id="JBHMDO010000015">
    <property type="protein sequence ID" value="MFB9325908.1"/>
    <property type="molecule type" value="Genomic_DNA"/>
</dbReference>
<evidence type="ECO:0008006" key="4">
    <source>
        <dbReference type="Google" id="ProtNLM"/>
    </source>
</evidence>
<proteinExistence type="predicted"/>
<dbReference type="Proteomes" id="UP001589747">
    <property type="component" value="Unassembled WGS sequence"/>
</dbReference>
<gene>
    <name evidence="2" type="ORF">ACFFSY_08200</name>
</gene>
<comment type="caution">
    <text evidence="2">The sequence shown here is derived from an EMBL/GenBank/DDBJ whole genome shotgun (WGS) entry which is preliminary data.</text>
</comment>
<dbReference type="RefSeq" id="WP_377492634.1">
    <property type="nucleotide sequence ID" value="NZ_JBHMDO010000015.1"/>
</dbReference>
<keyword evidence="3" id="KW-1185">Reference proteome</keyword>
<keyword evidence="1" id="KW-0472">Membrane</keyword>
<reference evidence="2 3" key="1">
    <citation type="submission" date="2024-09" db="EMBL/GenBank/DDBJ databases">
        <authorList>
            <person name="Sun Q."/>
            <person name="Mori K."/>
        </authorList>
    </citation>
    <scope>NUCLEOTIDE SEQUENCE [LARGE SCALE GENOMIC DNA]</scope>
    <source>
        <strain evidence="2 3">TISTR 2452</strain>
    </source>
</reference>